<evidence type="ECO:0000256" key="1">
    <source>
        <dbReference type="SAM" id="MobiDB-lite"/>
    </source>
</evidence>
<evidence type="ECO:0000313" key="4">
    <source>
        <dbReference type="Proteomes" id="UP001432322"/>
    </source>
</evidence>
<reference evidence="3" key="1">
    <citation type="submission" date="2023-10" db="EMBL/GenBank/DDBJ databases">
        <title>Genome assembly of Pristionchus species.</title>
        <authorList>
            <person name="Yoshida K."/>
            <person name="Sommer R.J."/>
        </authorList>
    </citation>
    <scope>NUCLEOTIDE SEQUENCE</scope>
    <source>
        <strain evidence="3">RS5133</strain>
    </source>
</reference>
<feature type="region of interest" description="Disordered" evidence="1">
    <location>
        <begin position="142"/>
        <end position="162"/>
    </location>
</feature>
<dbReference type="Proteomes" id="UP001432322">
    <property type="component" value="Unassembled WGS sequence"/>
</dbReference>
<evidence type="ECO:0000313" key="3">
    <source>
        <dbReference type="EMBL" id="GMT15066.1"/>
    </source>
</evidence>
<name>A0AAV5V8K3_9BILA</name>
<dbReference type="AlphaFoldDB" id="A0AAV5V8K3"/>
<keyword evidence="2" id="KW-0812">Transmembrane</keyword>
<organism evidence="3 4">
    <name type="scientific">Pristionchus fissidentatus</name>
    <dbReference type="NCBI Taxonomy" id="1538716"/>
    <lineage>
        <taxon>Eukaryota</taxon>
        <taxon>Metazoa</taxon>
        <taxon>Ecdysozoa</taxon>
        <taxon>Nematoda</taxon>
        <taxon>Chromadorea</taxon>
        <taxon>Rhabditida</taxon>
        <taxon>Rhabditina</taxon>
        <taxon>Diplogasteromorpha</taxon>
        <taxon>Diplogasteroidea</taxon>
        <taxon>Neodiplogasteridae</taxon>
        <taxon>Pristionchus</taxon>
    </lineage>
</organism>
<feature type="non-terminal residue" evidence="3">
    <location>
        <position position="1"/>
    </location>
</feature>
<feature type="transmembrane region" description="Helical" evidence="2">
    <location>
        <begin position="38"/>
        <end position="59"/>
    </location>
</feature>
<feature type="transmembrane region" description="Helical" evidence="2">
    <location>
        <begin position="12"/>
        <end position="32"/>
    </location>
</feature>
<proteinExistence type="predicted"/>
<keyword evidence="2" id="KW-1133">Transmembrane helix</keyword>
<evidence type="ECO:0000256" key="2">
    <source>
        <dbReference type="SAM" id="Phobius"/>
    </source>
</evidence>
<protein>
    <recommendedName>
        <fullName evidence="5">G protein-coupled receptor</fullName>
    </recommendedName>
</protein>
<feature type="transmembrane region" description="Helical" evidence="2">
    <location>
        <begin position="66"/>
        <end position="91"/>
    </location>
</feature>
<keyword evidence="2" id="KW-0472">Membrane</keyword>
<dbReference type="EMBL" id="BTSY01000002">
    <property type="protein sequence ID" value="GMT15066.1"/>
    <property type="molecule type" value="Genomic_DNA"/>
</dbReference>
<comment type="caution">
    <text evidence="3">The sequence shown here is derived from an EMBL/GenBank/DDBJ whole genome shotgun (WGS) entry which is preliminary data.</text>
</comment>
<accession>A0AAV5V8K3</accession>
<keyword evidence="4" id="KW-1185">Reference proteome</keyword>
<feature type="compositionally biased region" description="Basic residues" evidence="1">
    <location>
        <begin position="144"/>
        <end position="162"/>
    </location>
</feature>
<feature type="transmembrane region" description="Helical" evidence="2">
    <location>
        <begin position="103"/>
        <end position="127"/>
    </location>
</feature>
<evidence type="ECO:0008006" key="5">
    <source>
        <dbReference type="Google" id="ProtNLM"/>
    </source>
</evidence>
<gene>
    <name evidence="3" type="ORF">PFISCL1PPCAC_6363</name>
</gene>
<sequence>SLSSEMGESTKKLILMAMTASFCNIFPHLWLVDTPARMAALVFAFLNVIHHLIHFAIATKIKKMNFILGLVLIGIGISFGLADFISNVVFFAQHKVEDSQRTAMQLCCIESAIVLTIDGVCILIAVLSRREQKIRESVGYEQKRRAKRAGKAGRVRSTHPRE</sequence>